<evidence type="ECO:0000313" key="2">
    <source>
        <dbReference type="EMBL" id="NYD36241.1"/>
    </source>
</evidence>
<accession>A0A7Y9DVH8</accession>
<evidence type="ECO:0000259" key="1">
    <source>
        <dbReference type="Pfam" id="PF13490"/>
    </source>
</evidence>
<protein>
    <submittedName>
        <fullName evidence="2">Putative anti-sigma-YlaC factor YlaD</fullName>
    </submittedName>
</protein>
<dbReference type="InterPro" id="IPR027383">
    <property type="entry name" value="Znf_put"/>
</dbReference>
<gene>
    <name evidence="2" type="ORF">BJ983_002343</name>
</gene>
<evidence type="ECO:0000313" key="3">
    <source>
        <dbReference type="Proteomes" id="UP000535890"/>
    </source>
</evidence>
<dbReference type="EMBL" id="JACCBN010000001">
    <property type="protein sequence ID" value="NYD36241.1"/>
    <property type="molecule type" value="Genomic_DNA"/>
</dbReference>
<reference evidence="2 3" key="1">
    <citation type="submission" date="2020-07" db="EMBL/GenBank/DDBJ databases">
        <title>Sequencing the genomes of 1000 actinobacteria strains.</title>
        <authorList>
            <person name="Klenk H.-P."/>
        </authorList>
    </citation>
    <scope>NUCLEOTIDE SEQUENCE [LARGE SCALE GENOMIC DNA]</scope>
    <source>
        <strain evidence="2 3">DSM 45772</strain>
    </source>
</reference>
<dbReference type="Proteomes" id="UP000535890">
    <property type="component" value="Unassembled WGS sequence"/>
</dbReference>
<comment type="caution">
    <text evidence="2">The sequence shown here is derived from an EMBL/GenBank/DDBJ whole genome shotgun (WGS) entry which is preliminary data.</text>
</comment>
<keyword evidence="3" id="KW-1185">Reference proteome</keyword>
<dbReference type="Pfam" id="PF13490">
    <property type="entry name" value="zf-HC2"/>
    <property type="match status" value="1"/>
</dbReference>
<feature type="domain" description="Putative zinc-finger" evidence="1">
    <location>
        <begin position="3"/>
        <end position="37"/>
    </location>
</feature>
<proteinExistence type="predicted"/>
<organism evidence="2 3">
    <name type="scientific">Actinomycetospora corticicola</name>
    <dbReference type="NCBI Taxonomy" id="663602"/>
    <lineage>
        <taxon>Bacteria</taxon>
        <taxon>Bacillati</taxon>
        <taxon>Actinomycetota</taxon>
        <taxon>Actinomycetes</taxon>
        <taxon>Pseudonocardiales</taxon>
        <taxon>Pseudonocardiaceae</taxon>
        <taxon>Actinomycetospora</taxon>
    </lineage>
</organism>
<dbReference type="RefSeq" id="WP_179793951.1">
    <property type="nucleotide sequence ID" value="NZ_BAABHP010000007.1"/>
</dbReference>
<sequence>MDCERCREAISAGLDGEAGARESARAEEHRQGCAACRTWAELAAVVTRRVRTGPADPAPDLSTAILGPEAALSGAACGCAATCGCGCQQGRSCRCAPQVA</sequence>
<dbReference type="AlphaFoldDB" id="A0A7Y9DVH8"/>
<name>A0A7Y9DVH8_9PSEU</name>